<keyword evidence="4" id="KW-1185">Reference proteome</keyword>
<dbReference type="Proteomes" id="UP000185598">
    <property type="component" value="Unassembled WGS sequence"/>
</dbReference>
<dbReference type="Proteomes" id="UP000544107">
    <property type="component" value="Unassembled WGS sequence"/>
</dbReference>
<reference evidence="3 4" key="1">
    <citation type="submission" date="2016-09" db="EMBL/GenBank/DDBJ databases">
        <title>Rhizobium oryziradicis sp. nov., isolated from the root of rice.</title>
        <authorList>
            <person name="Zhao J."/>
            <person name="Zhang X."/>
        </authorList>
    </citation>
    <scope>NUCLEOTIDE SEQUENCE [LARGE SCALE GENOMIC DNA]</scope>
    <source>
        <strain evidence="3 4">14971</strain>
    </source>
</reference>
<feature type="domain" description="DUF4815" evidence="1">
    <location>
        <begin position="16"/>
        <end position="582"/>
    </location>
</feature>
<comment type="caution">
    <text evidence="3">The sequence shown here is derived from an EMBL/GenBank/DDBJ whole genome shotgun (WGS) entry which is preliminary data.</text>
</comment>
<evidence type="ECO:0000313" key="4">
    <source>
        <dbReference type="Proteomes" id="UP000185598"/>
    </source>
</evidence>
<evidence type="ECO:0000259" key="1">
    <source>
        <dbReference type="Pfam" id="PF16075"/>
    </source>
</evidence>
<evidence type="ECO:0000313" key="3">
    <source>
        <dbReference type="EMBL" id="OLP48850.1"/>
    </source>
</evidence>
<dbReference type="AlphaFoldDB" id="A0A1Q9A2N8"/>
<dbReference type="OrthoDB" id="2463879at2"/>
<dbReference type="EMBL" id="JACIED010000001">
    <property type="protein sequence ID" value="MBB4005801.1"/>
    <property type="molecule type" value="Genomic_DNA"/>
</dbReference>
<sequence length="1069" mass="113118">MTTNVFDTGTYPDLANVHDRSTDRPDIDRVYFGEGDFAQAADINEAFSIEEKKRTAIGDLVASDGDRLSGADIVVDADAGTVLITQGSIYLKGAPRSVDARTLTGVSMTGDVSLGVRVVVTPLTAADDDIFYGLVSGTEAYGEEGAVRTNMAITWATATDGGEGDFYAYAMLRDGVVISQDAPPTLTGVQKQIGTYDYDAHGNYVVRGCAVTALGKTGDAQVFSVGAGVCNVQGTKVTRGSDNRLTVTEEPDVASVSLEGHTFASGGTGTVTVSVRRPPIAAIESVTITKQKTVSLTKGVGGSADALPDTGVVSILSVVQLSTTYVVDTDYIRSGDSVSWAPGGAEPATGSSYQVTYLYYADVVPDSFTSTTITVSGGVDGTDMFIEYSYKLPRYDRILISSDGSLSYLKGIPSLANPHAPSEPEDALSLCTVKNDWYGTPVITNDATRAIGYKRLNYLQDRLSEVIDLVLIERLKSDANARSAGPTLGVFTDPLWDDTYRDFGVAQTAAVFDGSMQVAIDADVRSVRLADWGLLDYTEEVIVSQELYTACEKINPYQNFNPVPFELTIDPSTDYWTETQTVSLSAITQVFGSGNESRVRSSTVSSTTTSTVIAYLRQIDIGFEITGMGGGETLASLTFDGLDVTPAGIVADVNGTATGSFQIPANVSAGTKTIAATGGAGLSASATFRGEGRLETTTLQTTTVIERFSTVTVTSEHESGGHNSSDPQAQSYALTEGRYITSVDVKFCAIGTRSKPVDIDFVEMENGFPTNSVFATKRVDMNSVVLGDWTKALLDCPVYNPADTYLAFKLRTDDASHSIGIATLGDFDSSAQAWVTSQPYTIGDRFSGSNNESWLVHPSSDVSFKMRAAVFSPTTKSISIGNFVVANVSDILIRTDVILPESSCSVVFQVKVPKVSGGVTTYATYTVSVDQTLELDYFASGTVTITAVLVGTSKVSPLINKDVTVIFGTMRAMGDYVGRSFTMGAGVELDVVFSALLPNGSTVAVSADANDGTFAAASLAKAEALDDGWVEYTYKIASHEAPDGGRLKLALTGTPAARPAIADLRAWTF</sequence>
<accession>A0A1Q9A2N8</accession>
<name>A0A1Q9A2N8_9HYPH</name>
<dbReference type="InterPro" id="IPR032096">
    <property type="entry name" value="DUF4815"/>
</dbReference>
<protein>
    <recommendedName>
        <fullName evidence="1">DUF4815 domain-containing protein</fullName>
    </recommendedName>
</protein>
<evidence type="ECO:0000313" key="5">
    <source>
        <dbReference type="Proteomes" id="UP000544107"/>
    </source>
</evidence>
<dbReference type="Pfam" id="PF16075">
    <property type="entry name" value="DUF4815"/>
    <property type="match status" value="1"/>
</dbReference>
<reference evidence="2 5" key="2">
    <citation type="submission" date="2020-08" db="EMBL/GenBank/DDBJ databases">
        <title>Genomic Encyclopedia of Type Strains, Phase IV (KMG-IV): sequencing the most valuable type-strain genomes for metagenomic binning, comparative biology and taxonomic classification.</title>
        <authorList>
            <person name="Goeker M."/>
        </authorList>
    </citation>
    <scope>NUCLEOTIDE SEQUENCE [LARGE SCALE GENOMIC DNA]</scope>
    <source>
        <strain evidence="2 5">DSM 100021</strain>
    </source>
</reference>
<gene>
    <name evidence="3" type="ORF">BJF91_17090</name>
    <name evidence="2" type="ORF">GGQ71_000037</name>
</gene>
<dbReference type="RefSeq" id="WP_075614640.1">
    <property type="nucleotide sequence ID" value="NZ_JACIED010000001.1"/>
</dbReference>
<proteinExistence type="predicted"/>
<dbReference type="STRING" id="887144.BJF91_17090"/>
<organism evidence="3 4">
    <name type="scientific">Allorhizobium taibaishanense</name>
    <dbReference type="NCBI Taxonomy" id="887144"/>
    <lineage>
        <taxon>Bacteria</taxon>
        <taxon>Pseudomonadati</taxon>
        <taxon>Pseudomonadota</taxon>
        <taxon>Alphaproteobacteria</taxon>
        <taxon>Hyphomicrobiales</taxon>
        <taxon>Rhizobiaceae</taxon>
        <taxon>Rhizobium/Agrobacterium group</taxon>
        <taxon>Allorhizobium</taxon>
    </lineage>
</organism>
<evidence type="ECO:0000313" key="2">
    <source>
        <dbReference type="EMBL" id="MBB4005801.1"/>
    </source>
</evidence>
<dbReference type="EMBL" id="MKIN01000022">
    <property type="protein sequence ID" value="OLP48850.1"/>
    <property type="molecule type" value="Genomic_DNA"/>
</dbReference>